<dbReference type="SUPFAM" id="SSF144232">
    <property type="entry name" value="HIT/MYND zinc finger-like"/>
    <property type="match status" value="1"/>
</dbReference>
<dbReference type="OrthoDB" id="18412at2759"/>
<comment type="caution">
    <text evidence="4">The sequence shown here is derived from an EMBL/GenBank/DDBJ whole genome shotgun (WGS) entry which is preliminary data.</text>
</comment>
<reference evidence="4 5" key="1">
    <citation type="submission" date="2016-07" db="EMBL/GenBank/DDBJ databases">
        <title>Pervasive Adenine N6-methylation of Active Genes in Fungi.</title>
        <authorList>
            <consortium name="DOE Joint Genome Institute"/>
            <person name="Mondo S.J."/>
            <person name="Dannebaum R.O."/>
            <person name="Kuo R.C."/>
            <person name="Labutti K."/>
            <person name="Haridas S."/>
            <person name="Kuo A."/>
            <person name="Salamov A."/>
            <person name="Ahrendt S.R."/>
            <person name="Lipzen A."/>
            <person name="Sullivan W."/>
            <person name="Andreopoulos W.B."/>
            <person name="Clum A."/>
            <person name="Lindquist E."/>
            <person name="Daum C."/>
            <person name="Ramamoorthy G.K."/>
            <person name="Gryganskyi A."/>
            <person name="Culley D."/>
            <person name="Magnuson J.K."/>
            <person name="James T.Y."/>
            <person name="O'Malley M.A."/>
            <person name="Stajich J.E."/>
            <person name="Spatafora J.W."/>
            <person name="Visel A."/>
            <person name="Grigoriev I.V."/>
        </authorList>
    </citation>
    <scope>NUCLEOTIDE SEQUENCE [LARGE SCALE GENOMIC DNA]</scope>
    <source>
        <strain evidence="4 5">68-887.2</strain>
    </source>
</reference>
<dbReference type="PANTHER" id="PTHR15555">
    <property type="entry name" value="ZINC FINGER HIT DOMAIN CONTAINING PROTEIN 2 PROTEIN FON -RELATED"/>
    <property type="match status" value="1"/>
</dbReference>
<proteinExistence type="predicted"/>
<evidence type="ECO:0000313" key="5">
    <source>
        <dbReference type="Proteomes" id="UP000193986"/>
    </source>
</evidence>
<dbReference type="InParanoid" id="A0A1Y2B203"/>
<feature type="domain" description="HIT-type" evidence="3">
    <location>
        <begin position="30"/>
        <end position="63"/>
    </location>
</feature>
<accession>A0A1Y2B203</accession>
<dbReference type="AlphaFoldDB" id="A0A1Y2B203"/>
<keyword evidence="1" id="KW-0862">Zinc</keyword>
<evidence type="ECO:0000256" key="2">
    <source>
        <dbReference type="SAM" id="Coils"/>
    </source>
</evidence>
<evidence type="ECO:0000259" key="3">
    <source>
        <dbReference type="PROSITE" id="PS51083"/>
    </source>
</evidence>
<dbReference type="InterPro" id="IPR039646">
    <property type="entry name" value="ZNHIT2"/>
</dbReference>
<sequence>MSINHPKQKQIRLPFSVPRPSSSTATVRICGICRKRDSRYTCPRCNVAYCSLECFRDQKHAQCSEPFYRTTVMEAISTDEQAGLEEKKAMLEMLRRFEEGAAGDEEALRELEEDEEEEDEQLRTLLAEIDLDDIDSNQLFHLLPPKHRDKFIAAIKNPESEETKELLEDAVRDGRGETGLPIVLPWWERPVGIEGEEEEEDDDVEDEDELKGYTDAPELLNDEVLASIKPPDGTGAKLVYNAISICIAYLHALLSLRLPSLSCTYLDDQAVTPREAKEEILRLVPFLADAKSTVRYESTREAYSSVWETIGHDIDPPLPPTTLLRLLDTLAPLLHPPLLTSVPPNIIVVLSDLYHLYSLPKAGAAVPRKLAFYIAALRSLKREDWLRLEREVQKESTKLRNEIDEVLDENVEEDRPALRIA</sequence>
<keyword evidence="1" id="KW-0863">Zinc-finger</keyword>
<dbReference type="STRING" id="71784.A0A1Y2B203"/>
<dbReference type="PROSITE" id="PS51083">
    <property type="entry name" value="ZF_HIT"/>
    <property type="match status" value="1"/>
</dbReference>
<dbReference type="InterPro" id="IPR007529">
    <property type="entry name" value="Znf_HIT"/>
</dbReference>
<dbReference type="Proteomes" id="UP000193986">
    <property type="component" value="Unassembled WGS sequence"/>
</dbReference>
<gene>
    <name evidence="4" type="ORF">BCR39DRAFT_533731</name>
</gene>
<name>A0A1Y2B203_9TREE</name>
<dbReference type="CDD" id="cd23024">
    <property type="entry name" value="zf-HIT_ZNHIT2-3"/>
    <property type="match status" value="1"/>
</dbReference>
<dbReference type="PANTHER" id="PTHR15555:SF0">
    <property type="entry name" value="ZINC FINGER HIT DOMAIN-CONTAINING PROTEIN 2"/>
    <property type="match status" value="1"/>
</dbReference>
<protein>
    <recommendedName>
        <fullName evidence="3">HIT-type domain-containing protein</fullName>
    </recommendedName>
</protein>
<organism evidence="4 5">
    <name type="scientific">Naematelia encephala</name>
    <dbReference type="NCBI Taxonomy" id="71784"/>
    <lineage>
        <taxon>Eukaryota</taxon>
        <taxon>Fungi</taxon>
        <taxon>Dikarya</taxon>
        <taxon>Basidiomycota</taxon>
        <taxon>Agaricomycotina</taxon>
        <taxon>Tremellomycetes</taxon>
        <taxon>Tremellales</taxon>
        <taxon>Naemateliaceae</taxon>
        <taxon>Naematelia</taxon>
    </lineage>
</organism>
<feature type="non-terminal residue" evidence="4">
    <location>
        <position position="1"/>
    </location>
</feature>
<keyword evidence="2" id="KW-0175">Coiled coil</keyword>
<dbReference type="GO" id="GO:0008270">
    <property type="term" value="F:zinc ion binding"/>
    <property type="evidence" value="ECO:0007669"/>
    <property type="project" value="UniProtKB-UniRule"/>
</dbReference>
<feature type="coiled-coil region" evidence="2">
    <location>
        <begin position="94"/>
        <end position="128"/>
    </location>
</feature>
<dbReference type="Pfam" id="PF04438">
    <property type="entry name" value="zf-HIT"/>
    <property type="match status" value="1"/>
</dbReference>
<evidence type="ECO:0000313" key="4">
    <source>
        <dbReference type="EMBL" id="ORY28764.1"/>
    </source>
</evidence>
<evidence type="ECO:0000256" key="1">
    <source>
        <dbReference type="PROSITE-ProRule" id="PRU00453"/>
    </source>
</evidence>
<keyword evidence="1" id="KW-0479">Metal-binding</keyword>
<dbReference type="EMBL" id="MCFC01000029">
    <property type="protein sequence ID" value="ORY28764.1"/>
    <property type="molecule type" value="Genomic_DNA"/>
</dbReference>
<dbReference type="Gene3D" id="3.30.60.190">
    <property type="match status" value="1"/>
</dbReference>
<keyword evidence="5" id="KW-1185">Reference proteome</keyword>